<evidence type="ECO:0008006" key="5">
    <source>
        <dbReference type="Google" id="ProtNLM"/>
    </source>
</evidence>
<comment type="caution">
    <text evidence="3">The sequence shown here is derived from an EMBL/GenBank/DDBJ whole genome shotgun (WGS) entry which is preliminary data.</text>
</comment>
<dbReference type="Gene3D" id="3.90.1300.10">
    <property type="entry name" value="Amidase signature (AS) domain"/>
    <property type="match status" value="1"/>
</dbReference>
<dbReference type="PANTHER" id="PTHR46310">
    <property type="entry name" value="AMIDASE 1"/>
    <property type="match status" value="1"/>
</dbReference>
<feature type="domain" description="Scytalone dehydratase-like protein Arp1 N-terminal" evidence="2">
    <location>
        <begin position="60"/>
        <end position="112"/>
    </location>
</feature>
<organism evidence="3 4">
    <name type="scientific">Cladonia borealis</name>
    <dbReference type="NCBI Taxonomy" id="184061"/>
    <lineage>
        <taxon>Eukaryota</taxon>
        <taxon>Fungi</taxon>
        <taxon>Dikarya</taxon>
        <taxon>Ascomycota</taxon>
        <taxon>Pezizomycotina</taxon>
        <taxon>Lecanoromycetes</taxon>
        <taxon>OSLEUM clade</taxon>
        <taxon>Lecanoromycetidae</taxon>
        <taxon>Lecanorales</taxon>
        <taxon>Lecanorineae</taxon>
        <taxon>Cladoniaceae</taxon>
        <taxon>Cladonia</taxon>
    </lineage>
</organism>
<evidence type="ECO:0000259" key="2">
    <source>
        <dbReference type="Pfam" id="PF26053"/>
    </source>
</evidence>
<evidence type="ECO:0000313" key="3">
    <source>
        <dbReference type="EMBL" id="KAK0512880.1"/>
    </source>
</evidence>
<evidence type="ECO:0000259" key="1">
    <source>
        <dbReference type="Pfam" id="PF01425"/>
    </source>
</evidence>
<dbReference type="AlphaFoldDB" id="A0AA39V8J3"/>
<dbReference type="SUPFAM" id="SSF75304">
    <property type="entry name" value="Amidase signature (AS) enzymes"/>
    <property type="match status" value="1"/>
</dbReference>
<feature type="domain" description="Amidase" evidence="1">
    <location>
        <begin position="191"/>
        <end position="613"/>
    </location>
</feature>
<gene>
    <name evidence="3" type="ORF">JMJ35_004897</name>
</gene>
<sequence length="639" mass="69847">MSRTVTKDEATHDLGVHASSTTIVTTFAGIKYYLDIAQAQVITLRPPRPFVSLFSGLNGYLFPCTVINLSKDQLNKEDLDALSAKFALQDDVWTRAFLEVVVLQTSHSSKIHVAQHGAPISSDLESTHMPAGPYAIRPATGEIFRVSRCWEDDCSAFIGGSLTFSAQLNSFQWLNTGDHIAVPSRLGLEYTSTRPLAKLRFAVKDVIDVAGLQTGLGNRCYRGLYPSRPSSARCIDRLMDAGAILVGKTKTSQFAEGEVPIQWIDYIAPFNPRGDSYQSPSSSSSGSAAASAAYPWLDFTIGTDTGGSTRHPAGICGTYGMRASTNIVPTAGIYSVSPLLDSFGVFARSASIVEAVIQSLMESSHPSLVPSKAPVKYKLLYPIRAKNTSPQDSRRWFPYPGEPGNAADAESLFEETIQKLESHLKCTRSPFNLDDTWRETRPAGQDESLDKATGNIYTVLTTHSCVRETVDPFIAEFKAANNGRSPAIDCVVKARQDHGRSITTSQYDTAVQSAKVFSQWFREFILAKSAEDEFPLLVFPQSWGIPAYRDEPDNGPLFFTSFSIYSLSYLSGCPDCTVPVGEVPCKSRITDAEMFLPVSLSILSPPKTDLQLLALLSELEDEGILRPVKAGMRMYAEAK</sequence>
<protein>
    <recommendedName>
        <fullName evidence="5">Amidase</fullName>
    </recommendedName>
</protein>
<reference evidence="3" key="1">
    <citation type="submission" date="2023-03" db="EMBL/GenBank/DDBJ databases">
        <title>Complete genome of Cladonia borealis.</title>
        <authorList>
            <person name="Park H."/>
        </authorList>
    </citation>
    <scope>NUCLEOTIDE SEQUENCE</scope>
    <source>
        <strain evidence="3">ANT050790</strain>
    </source>
</reference>
<dbReference type="EMBL" id="JAFEKC020000009">
    <property type="protein sequence ID" value="KAK0512880.1"/>
    <property type="molecule type" value="Genomic_DNA"/>
</dbReference>
<keyword evidence="4" id="KW-1185">Reference proteome</keyword>
<accession>A0AA39V8J3</accession>
<dbReference type="Proteomes" id="UP001166286">
    <property type="component" value="Unassembled WGS sequence"/>
</dbReference>
<dbReference type="InterPro" id="IPR058329">
    <property type="entry name" value="Arp1_N"/>
</dbReference>
<dbReference type="PANTHER" id="PTHR46310:SF7">
    <property type="entry name" value="AMIDASE 1"/>
    <property type="match status" value="1"/>
</dbReference>
<dbReference type="Pfam" id="PF01425">
    <property type="entry name" value="Amidase"/>
    <property type="match status" value="1"/>
</dbReference>
<name>A0AA39V8J3_9LECA</name>
<dbReference type="InterPro" id="IPR023631">
    <property type="entry name" value="Amidase_dom"/>
</dbReference>
<evidence type="ECO:0000313" key="4">
    <source>
        <dbReference type="Proteomes" id="UP001166286"/>
    </source>
</evidence>
<dbReference type="InterPro" id="IPR036928">
    <property type="entry name" value="AS_sf"/>
</dbReference>
<proteinExistence type="predicted"/>
<dbReference type="Pfam" id="PF26053">
    <property type="entry name" value="DUF8016"/>
    <property type="match status" value="1"/>
</dbReference>